<dbReference type="PANTHER" id="PTHR38133:SF1">
    <property type="entry name" value="SLR1429 PROTEIN"/>
    <property type="match status" value="1"/>
</dbReference>
<dbReference type="Proteomes" id="UP000031561">
    <property type="component" value="Unassembled WGS sequence"/>
</dbReference>
<protein>
    <submittedName>
        <fullName evidence="3">SWIM zinc finger family protein</fullName>
    </submittedName>
</protein>
<dbReference type="Pfam" id="PF04434">
    <property type="entry name" value="SWIM"/>
    <property type="match status" value="1"/>
</dbReference>
<comment type="caution">
    <text evidence="3">The sequence shown here is derived from an EMBL/GenBank/DDBJ whole genome shotgun (WGS) entry which is preliminary data.</text>
</comment>
<dbReference type="InterPro" id="IPR007527">
    <property type="entry name" value="Znf_SWIM"/>
</dbReference>
<keyword evidence="4" id="KW-1185">Reference proteome</keyword>
<dbReference type="AlphaFoldDB" id="A0ABD4T1L8"/>
<name>A0ABD4T1L8_9CYAN</name>
<gene>
    <name evidence="3" type="ORF">QQ91_0006170</name>
</gene>
<sequence>MAQKTKTWWGKTFVEALEGFCDPGRLSRGRSYSGSNRLKSFNIHEGEAIASVRGNVNPYFGVYKEPTYHTTVKLSPISAKNWSSIIEQIGSKASFVSKLMLNEIPENIEDCFKPVGVNFLPRSKKDCDWRCSCPDWGNPCKHVAGVFYRIAQELDQDPLLLFELRGISREALKQELKRSPLGQTLVDDLSEEDAAFPEAVDSYYTQPETQELPKDLSYQDFWQGHPSQNLLPNSKRSLVSALLVKKQGDYPAFWHKETSFIALMEEFYQRFRDKNQKFLE</sequence>
<dbReference type="PANTHER" id="PTHR38133">
    <property type="entry name" value="SLR1429 PROTEIN"/>
    <property type="match status" value="1"/>
</dbReference>
<evidence type="ECO:0000256" key="1">
    <source>
        <dbReference type="PROSITE-ProRule" id="PRU00325"/>
    </source>
</evidence>
<keyword evidence="1" id="KW-0479">Metal-binding</keyword>
<evidence type="ECO:0000313" key="4">
    <source>
        <dbReference type="Proteomes" id="UP000031561"/>
    </source>
</evidence>
<accession>A0ABD4T1L8</accession>
<reference evidence="3 4" key="1">
    <citation type="journal article" date="2015" name="Genome Announc.">
        <title>Draft Genome Sequence of Filamentous Marine Cyanobacterium Lyngbya confervoides Strain BDU141951.</title>
        <authorList>
            <person name="Chandrababunaidu M.M."/>
            <person name="Sen D."/>
            <person name="Tripathy S."/>
        </authorList>
    </citation>
    <scope>NUCLEOTIDE SEQUENCE [LARGE SCALE GENOMIC DNA]</scope>
    <source>
        <strain evidence="3 4">BDU141951</strain>
    </source>
</reference>
<organism evidence="3 4">
    <name type="scientific">Lyngbya confervoides BDU141951</name>
    <dbReference type="NCBI Taxonomy" id="1574623"/>
    <lineage>
        <taxon>Bacteria</taxon>
        <taxon>Bacillati</taxon>
        <taxon>Cyanobacteriota</taxon>
        <taxon>Cyanophyceae</taxon>
        <taxon>Oscillatoriophycideae</taxon>
        <taxon>Oscillatoriales</taxon>
        <taxon>Microcoleaceae</taxon>
        <taxon>Lyngbya</taxon>
    </lineage>
</organism>
<dbReference type="PROSITE" id="PS50966">
    <property type="entry name" value="ZF_SWIM"/>
    <property type="match status" value="1"/>
</dbReference>
<evidence type="ECO:0000313" key="3">
    <source>
        <dbReference type="EMBL" id="MCM1982414.1"/>
    </source>
</evidence>
<dbReference type="RefSeq" id="WP_166281136.1">
    <property type="nucleotide sequence ID" value="NZ_JTHE03000039.1"/>
</dbReference>
<feature type="domain" description="SWIM-type" evidence="2">
    <location>
        <begin position="115"/>
        <end position="151"/>
    </location>
</feature>
<proteinExistence type="predicted"/>
<keyword evidence="1" id="KW-0863">Zinc-finger</keyword>
<evidence type="ECO:0000259" key="2">
    <source>
        <dbReference type="PROSITE" id="PS50966"/>
    </source>
</evidence>
<dbReference type="EMBL" id="JTHE03000039">
    <property type="protein sequence ID" value="MCM1982414.1"/>
    <property type="molecule type" value="Genomic_DNA"/>
</dbReference>
<dbReference type="GO" id="GO:0008270">
    <property type="term" value="F:zinc ion binding"/>
    <property type="evidence" value="ECO:0007669"/>
    <property type="project" value="UniProtKB-KW"/>
</dbReference>
<keyword evidence="1" id="KW-0862">Zinc</keyword>